<evidence type="ECO:0008006" key="3">
    <source>
        <dbReference type="Google" id="ProtNLM"/>
    </source>
</evidence>
<reference evidence="1 2" key="2">
    <citation type="journal article" date="2014" name="Genome Announc.">
        <title>Complete Genome Sequence of the Subsurface, Mesophilic Sulfate-Reducing Bacterium Desulfovibrio aespoeensis Aspo-2.</title>
        <authorList>
            <person name="Pedersen K."/>
            <person name="Bengtsson A."/>
            <person name="Edlund J."/>
            <person name="Rabe L."/>
            <person name="Hazen T."/>
            <person name="Chakraborty R."/>
            <person name="Goodwin L."/>
            <person name="Shapiro N."/>
        </authorList>
    </citation>
    <scope>NUCLEOTIDE SEQUENCE [LARGE SCALE GENOMIC DNA]</scope>
    <source>
        <strain evidence="2">ATCC 700646 / DSM 10631 / Aspo-2</strain>
    </source>
</reference>
<name>E6VY99_PSEA9</name>
<keyword evidence="2" id="KW-1185">Reference proteome</keyword>
<reference evidence="2" key="1">
    <citation type="submission" date="2010-12" db="EMBL/GenBank/DDBJ databases">
        <title>Complete sequence of Desulfovibrio aespoeensis Aspo-2.</title>
        <authorList>
            <consortium name="US DOE Joint Genome Institute"/>
            <person name="Lucas S."/>
            <person name="Copeland A."/>
            <person name="Lapidus A."/>
            <person name="Cheng J.-F."/>
            <person name="Goodwin L."/>
            <person name="Pitluck S."/>
            <person name="Chertkov O."/>
            <person name="Misra M."/>
            <person name="Detter J.C."/>
            <person name="Han C."/>
            <person name="Tapia R."/>
            <person name="Land M."/>
            <person name="Hauser L."/>
            <person name="Kyrpides N."/>
            <person name="Ivanova N."/>
            <person name="Ovchinnikova G."/>
            <person name="Pedersen K."/>
            <person name="Jagevall S."/>
            <person name="Hazen T."/>
            <person name="Woyke T."/>
        </authorList>
    </citation>
    <scope>NUCLEOTIDE SEQUENCE [LARGE SCALE GENOMIC DNA]</scope>
    <source>
        <strain evidence="2">ATCC 700646 / DSM 10631 / Aspo-2</strain>
    </source>
</reference>
<dbReference type="KEGG" id="das:Daes_0537"/>
<dbReference type="EMBL" id="CP002431">
    <property type="protein sequence ID" value="ADU61557.1"/>
    <property type="molecule type" value="Genomic_DNA"/>
</dbReference>
<dbReference type="Gene3D" id="1.20.120.1490">
    <property type="match status" value="1"/>
</dbReference>
<sequence precursor="true">MSTLMRRSLLVLSLCLNIAFVAFWAVRAMPDMFDPPPVLRGTGHGLVAVALFDELDATPEQREQLAAFAARFSEEAGATRRVVRMERERLLDLLAAENLDKAAIQAAQQRILDGQARMKDAVVDLLIEARAMLSREQYQILIASIRARSERPGAGMPGRGGLGSGMERE</sequence>
<dbReference type="Proteomes" id="UP000002191">
    <property type="component" value="Chromosome"/>
</dbReference>
<proteinExistence type="predicted"/>
<organism evidence="1 2">
    <name type="scientific">Pseudodesulfovibrio aespoeensis (strain ATCC 700646 / DSM 10631 / Aspo-2)</name>
    <name type="common">Desulfovibrio aespoeensis</name>
    <dbReference type="NCBI Taxonomy" id="643562"/>
    <lineage>
        <taxon>Bacteria</taxon>
        <taxon>Pseudomonadati</taxon>
        <taxon>Thermodesulfobacteriota</taxon>
        <taxon>Desulfovibrionia</taxon>
        <taxon>Desulfovibrionales</taxon>
        <taxon>Desulfovibrionaceae</taxon>
    </lineage>
</organism>
<evidence type="ECO:0000313" key="2">
    <source>
        <dbReference type="Proteomes" id="UP000002191"/>
    </source>
</evidence>
<dbReference type="HOGENOM" id="CLU_1608183_0_0_7"/>
<evidence type="ECO:0000313" key="1">
    <source>
        <dbReference type="EMBL" id="ADU61557.1"/>
    </source>
</evidence>
<dbReference type="InterPro" id="IPR025961">
    <property type="entry name" value="Metal_resist"/>
</dbReference>
<dbReference type="STRING" id="643562.Daes_0537"/>
<gene>
    <name evidence="1" type="ordered locus">Daes_0537</name>
</gene>
<dbReference type="Pfam" id="PF13801">
    <property type="entry name" value="Metal_resist"/>
    <property type="match status" value="1"/>
</dbReference>
<dbReference type="AlphaFoldDB" id="E6VY99"/>
<protein>
    <recommendedName>
        <fullName evidence="3">Periplasmic heavy metal sensor</fullName>
    </recommendedName>
</protein>
<accession>E6VY99</accession>
<dbReference type="eggNOG" id="ENOG50313YF">
    <property type="taxonomic scope" value="Bacteria"/>
</dbReference>